<evidence type="ECO:0000256" key="1">
    <source>
        <dbReference type="SAM" id="Phobius"/>
    </source>
</evidence>
<keyword evidence="5" id="KW-1185">Reference proteome</keyword>
<keyword evidence="1" id="KW-0812">Transmembrane</keyword>
<feature type="transmembrane region" description="Helical" evidence="1">
    <location>
        <begin position="373"/>
        <end position="397"/>
    </location>
</feature>
<keyword evidence="1" id="KW-1133">Transmembrane helix</keyword>
<name>A0A4P9WVV7_9FUNG</name>
<dbReference type="EMBL" id="ML009267">
    <property type="protein sequence ID" value="RKO97444.1"/>
    <property type="molecule type" value="Genomic_DNA"/>
</dbReference>
<protein>
    <submittedName>
        <fullName evidence="2">Uncharacterized protein</fullName>
    </submittedName>
</protein>
<dbReference type="EMBL" id="ML014153">
    <property type="protein sequence ID" value="RKP02040.1"/>
    <property type="molecule type" value="Genomic_DNA"/>
</dbReference>
<feature type="transmembrane region" description="Helical" evidence="1">
    <location>
        <begin position="106"/>
        <end position="125"/>
    </location>
</feature>
<reference evidence="2" key="3">
    <citation type="submission" date="2018-08" db="EMBL/GenBank/DDBJ databases">
        <title>Leveraging single-cell genomics to expand the Fungal Tree of Life.</title>
        <authorList>
            <consortium name="DOE Joint Genome Institute"/>
            <person name="Ahrendt S.R."/>
            <person name="Quandt C.A."/>
            <person name="Ciobanu D."/>
            <person name="Clum A."/>
            <person name="Salamov A."/>
            <person name="Andreopoulos B."/>
            <person name="Cheng J.-F."/>
            <person name="Woyke T."/>
            <person name="Pelin A."/>
            <person name="Henrissat B."/>
            <person name="Reynolds N."/>
            <person name="Benny G.L."/>
            <person name="Smith M.E."/>
            <person name="James T.Y."/>
            <person name="Grigoriev I.V."/>
        </authorList>
    </citation>
    <scope>NUCLEOTIDE SEQUENCE</scope>
    <source>
        <strain evidence="2">ATCC 52028</strain>
    </source>
</reference>
<feature type="transmembrane region" description="Helical" evidence="1">
    <location>
        <begin position="341"/>
        <end position="361"/>
    </location>
</feature>
<sequence length="525" mass="59821">MEITSRESALLIPVQFWYTLPNGFMLDLSASPSLQRFYNAVGIISVILGVFALVFYTVYRKHPVIKSRVYHFMMMDVFILVMANLVNGSANTGSGWYKWWQDRPAWLQHSTTEAFLCCIVMSTIIRTVTLYRTIQIHTPMTRLPYIDVVIDWVVDFYGYFFAGREYRRLKMQLQLTQKERSSNLPKMLGGSSDDRKEPVTFDTADITWGVGSLPGNMHRITENTADMKSTMKHSTTRDSFPVSSQGSRSFLKSAEFSSIAWCVFRYAVMWCAAFGTCTLNTRRLVGELDQVPVGHLGPMLTAWADVISCFLVSGMMPLVLVILRTALFVRWDSLGMVLELIFVRGALNITEITIAMIFLAADMSFAKGAQTCLGASLFLEILSTSLWPPAVVMWAAFQKRRFRRKAETTQLKSEEAMEEFYNSSIGHEMVRAITAKNYAVENFVFLEVTQKPLTPKQFGNVYRDLIDHHGPWQINITSALYERWGKALKDAQDQAVVIKDTRHAVFSLLIANYRHVLIKQVHDLD</sequence>
<evidence type="ECO:0000313" key="4">
    <source>
        <dbReference type="Proteomes" id="UP000268535"/>
    </source>
</evidence>
<feature type="transmembrane region" description="Helical" evidence="1">
    <location>
        <begin position="37"/>
        <end position="57"/>
    </location>
</feature>
<accession>A0A4P9WVV7</accession>
<dbReference type="Proteomes" id="UP000268535">
    <property type="component" value="Unassembled WGS sequence"/>
</dbReference>
<proteinExistence type="predicted"/>
<evidence type="ECO:0000313" key="5">
    <source>
        <dbReference type="Proteomes" id="UP000274922"/>
    </source>
</evidence>
<feature type="transmembrane region" description="Helical" evidence="1">
    <location>
        <begin position="301"/>
        <end position="329"/>
    </location>
</feature>
<dbReference type="AlphaFoldDB" id="A0A4P9WVV7"/>
<dbReference type="Proteomes" id="UP000274922">
    <property type="component" value="Unassembled WGS sequence"/>
</dbReference>
<evidence type="ECO:0000313" key="2">
    <source>
        <dbReference type="EMBL" id="RKO97444.1"/>
    </source>
</evidence>
<reference evidence="4 5" key="1">
    <citation type="journal article" date="2018" name="Nat. Microbiol.">
        <title>Leveraging single-cell genomics to expand the fungal tree of life.</title>
        <authorList>
            <person name="Ahrendt S.R."/>
            <person name="Quandt C.A."/>
            <person name="Ciobanu D."/>
            <person name="Clum A."/>
            <person name="Salamov A."/>
            <person name="Andreopoulos B."/>
            <person name="Cheng J.F."/>
            <person name="Woyke T."/>
            <person name="Pelin A."/>
            <person name="Henrissat B."/>
            <person name="Reynolds N.K."/>
            <person name="Benny G.L."/>
            <person name="Smith M.E."/>
            <person name="James T.Y."/>
            <person name="Grigoriev I.V."/>
        </authorList>
    </citation>
    <scope>NUCLEOTIDE SEQUENCE [LARGE SCALE GENOMIC DNA]</scope>
    <source>
        <strain evidence="4 5">ATCC 52028</strain>
    </source>
</reference>
<evidence type="ECO:0000313" key="3">
    <source>
        <dbReference type="EMBL" id="RKP02040.1"/>
    </source>
</evidence>
<keyword evidence="1" id="KW-0472">Membrane</keyword>
<feature type="transmembrane region" description="Helical" evidence="1">
    <location>
        <begin position="69"/>
        <end position="86"/>
    </location>
</feature>
<reference evidence="3" key="2">
    <citation type="submission" date="2018-04" db="EMBL/GenBank/DDBJ databases">
        <title>Leveraging single-cell genomics to expand the Fungal Tree of Life.</title>
        <authorList>
            <consortium name="DOE Joint Genome Institute"/>
            <person name="Ahrendt S.R."/>
            <person name="Quandt C.A."/>
            <person name="Ciobanu D."/>
            <person name="Clum A."/>
            <person name="Salamov A."/>
            <person name="Andreopoulos B."/>
            <person name="Cheng J.-F."/>
            <person name="Woyke T."/>
            <person name="Pelin A."/>
            <person name="Henrissat B."/>
            <person name="Benny G.L."/>
            <person name="Smith M.E."/>
            <person name="James T.Y."/>
            <person name="Grigoriev I.V."/>
        </authorList>
    </citation>
    <scope>NUCLEOTIDE SEQUENCE</scope>
    <source>
        <strain evidence="3">ATCC 52028</strain>
    </source>
</reference>
<organism evidence="2 4">
    <name type="scientific">Caulochytrium protostelioides</name>
    <dbReference type="NCBI Taxonomy" id="1555241"/>
    <lineage>
        <taxon>Eukaryota</taxon>
        <taxon>Fungi</taxon>
        <taxon>Fungi incertae sedis</taxon>
        <taxon>Chytridiomycota</taxon>
        <taxon>Chytridiomycota incertae sedis</taxon>
        <taxon>Chytridiomycetes</taxon>
        <taxon>Caulochytriales</taxon>
        <taxon>Caulochytriaceae</taxon>
        <taxon>Caulochytrium</taxon>
    </lineage>
</organism>
<feature type="transmembrane region" description="Helical" evidence="1">
    <location>
        <begin position="258"/>
        <end position="281"/>
    </location>
</feature>
<gene>
    <name evidence="2" type="ORF">CAUPRSCDRAFT_10882</name>
    <name evidence="3" type="ORF">CXG81DRAFT_18215</name>
</gene>